<dbReference type="OMA" id="EIHFAYL"/>
<dbReference type="PROSITE" id="PS50405">
    <property type="entry name" value="GST_CTER"/>
    <property type="match status" value="1"/>
</dbReference>
<dbReference type="InterPro" id="IPR040079">
    <property type="entry name" value="Glutathione_S-Trfase"/>
</dbReference>
<evidence type="ECO:0000259" key="15">
    <source>
        <dbReference type="PROSITE" id="PS50405"/>
    </source>
</evidence>
<dbReference type="InterPro" id="IPR036249">
    <property type="entry name" value="Thioredoxin-like_sf"/>
</dbReference>
<evidence type="ECO:0000256" key="12">
    <source>
        <dbReference type="ARBA" id="ARBA00023303"/>
    </source>
</evidence>
<keyword evidence="6" id="KW-1133">Transmembrane helix</keyword>
<dbReference type="Pfam" id="PF13410">
    <property type="entry name" value="GST_C_2"/>
    <property type="match status" value="1"/>
</dbReference>
<evidence type="ECO:0000256" key="10">
    <source>
        <dbReference type="ARBA" id="ARBA00023173"/>
    </source>
</evidence>
<sequence>MAVACPSYYWPKGNVDPGQGTSPSQPSNRDTTMHAHIHTCFIGNCPFSQRLFMILWLKGVIFNVTTVDLKRKPADLQKLAPGINPPFMTFNGEVKVDVNKIEEFLEEKLTPPRYPRLAPKHPEANTAGIDIFAKFSSYIKNPRKDTNDALQKALLKSLQRLDDFLRTPLSEEIDADVLGDVPESTRSFLDGPELTLADCNLLPKLHILKVVAKKYRGFEIPEEMTGVWRYLNCAFQREEFTRTCPAEREIEFAYMNVAKQIK</sequence>
<evidence type="ECO:0000313" key="17">
    <source>
        <dbReference type="Proteomes" id="UP000261340"/>
    </source>
</evidence>
<dbReference type="PANTHER" id="PTHR45476">
    <property type="entry name" value="CHLORIDE INTRACELLULAR CHANNEL PROTEIN 6-RELATED"/>
    <property type="match status" value="1"/>
</dbReference>
<reference evidence="16" key="2">
    <citation type="submission" date="2025-09" db="UniProtKB">
        <authorList>
            <consortium name="Ensembl"/>
        </authorList>
    </citation>
    <scope>IDENTIFICATION</scope>
</reference>
<dbReference type="Ensembl" id="ENSACIT00000032246.1">
    <property type="protein sequence ID" value="ENSACIP00000031419.1"/>
    <property type="gene ID" value="ENSACIG00000024287.1"/>
</dbReference>
<evidence type="ECO:0000256" key="9">
    <source>
        <dbReference type="ARBA" id="ARBA00023136"/>
    </source>
</evidence>
<dbReference type="Gene3D" id="1.20.1050.10">
    <property type="match status" value="1"/>
</dbReference>
<dbReference type="Proteomes" id="UP000261340">
    <property type="component" value="Unplaced"/>
</dbReference>
<dbReference type="CDD" id="cd03061">
    <property type="entry name" value="GST_N_CLIC"/>
    <property type="match status" value="1"/>
</dbReference>
<dbReference type="FunFam" id="1.20.1050.10:FF:000001">
    <property type="entry name" value="Chloride intracellular channel 2"/>
    <property type="match status" value="1"/>
</dbReference>
<evidence type="ECO:0000256" key="5">
    <source>
        <dbReference type="ARBA" id="ARBA00022882"/>
    </source>
</evidence>
<dbReference type="STRING" id="61819.ENSACIP00000031419"/>
<comment type="catalytic activity">
    <reaction evidence="13">
        <text>chloride(in) = chloride(out)</text>
        <dbReference type="Rhea" id="RHEA:29823"/>
        <dbReference type="ChEBI" id="CHEBI:17996"/>
    </reaction>
</comment>
<dbReference type="SUPFAM" id="SSF52833">
    <property type="entry name" value="Thioredoxin-like"/>
    <property type="match status" value="1"/>
</dbReference>
<keyword evidence="17" id="KW-1185">Reference proteome</keyword>
<dbReference type="Gene3D" id="3.40.30.10">
    <property type="entry name" value="Glutaredoxin"/>
    <property type="match status" value="1"/>
</dbReference>
<reference evidence="16" key="1">
    <citation type="submission" date="2025-08" db="UniProtKB">
        <authorList>
            <consortium name="Ensembl"/>
        </authorList>
    </citation>
    <scope>IDENTIFICATION</scope>
</reference>
<keyword evidence="9" id="KW-0472">Membrane</keyword>
<evidence type="ECO:0000256" key="14">
    <source>
        <dbReference type="RuleBase" id="RU362009"/>
    </source>
</evidence>
<dbReference type="PRINTS" id="PR01263">
    <property type="entry name" value="INTCLCHANNEL"/>
</dbReference>
<dbReference type="InterPro" id="IPR002946">
    <property type="entry name" value="CLIC"/>
</dbReference>
<dbReference type="GO" id="GO:0005737">
    <property type="term" value="C:cytoplasm"/>
    <property type="evidence" value="ECO:0007669"/>
    <property type="project" value="UniProtKB-SubCell"/>
</dbReference>
<accession>A0A3Q0T962</accession>
<dbReference type="GO" id="GO:0034707">
    <property type="term" value="C:chloride channel complex"/>
    <property type="evidence" value="ECO:0007669"/>
    <property type="project" value="UniProtKB-KW"/>
</dbReference>
<dbReference type="SFLD" id="SFLDG00358">
    <property type="entry name" value="Main_(cytGST)"/>
    <property type="match status" value="1"/>
</dbReference>
<evidence type="ECO:0000256" key="1">
    <source>
        <dbReference type="ARBA" id="ARBA00007655"/>
    </source>
</evidence>
<dbReference type="InterPro" id="IPR010987">
    <property type="entry name" value="Glutathione-S-Trfase_C-like"/>
</dbReference>
<evidence type="ECO:0000256" key="2">
    <source>
        <dbReference type="ARBA" id="ARBA00022448"/>
    </source>
</evidence>
<dbReference type="GO" id="GO:0016491">
    <property type="term" value="F:oxidoreductase activity"/>
    <property type="evidence" value="ECO:0007669"/>
    <property type="project" value="UniProtKB-KW"/>
</dbReference>
<evidence type="ECO:0000256" key="13">
    <source>
        <dbReference type="ARBA" id="ARBA00024167"/>
    </source>
</evidence>
<keyword evidence="3 14" id="KW-0963">Cytoplasm</keyword>
<comment type="domain">
    <text evidence="14">Members of this family may change from a globular, soluble state to a state where the N-terminal domain is inserted into the membrane and functions as chloride channel. A conformation change of the N-terminal domain is thought to expose hydrophobic surfaces that trigger membrane insertion.</text>
</comment>
<evidence type="ECO:0000256" key="3">
    <source>
        <dbReference type="ARBA" id="ARBA00022490"/>
    </source>
</evidence>
<dbReference type="AlphaFoldDB" id="A0A3Q0T962"/>
<dbReference type="PANTHER" id="PTHR45476:SF1">
    <property type="entry name" value="CHLORIDE INTRACELLULAR CHANNEL PROTEIN 6"/>
    <property type="match status" value="1"/>
</dbReference>
<feature type="domain" description="GST C-terminal" evidence="15">
    <location>
        <begin position="91"/>
        <end position="262"/>
    </location>
</feature>
<keyword evidence="12 14" id="KW-0407">Ion channel</keyword>
<keyword evidence="7" id="KW-0560">Oxidoreductase</keyword>
<keyword evidence="2 14" id="KW-0813">Transport</keyword>
<protein>
    <recommendedName>
        <fullName evidence="14">Chloride intracellular channel protein</fullName>
    </recommendedName>
</protein>
<proteinExistence type="inferred from homology"/>
<dbReference type="InterPro" id="IPR053823">
    <property type="entry name" value="CLIC_N"/>
</dbReference>
<dbReference type="GeneTree" id="ENSGT00940000159602"/>
<dbReference type="GO" id="GO:0005254">
    <property type="term" value="F:chloride channel activity"/>
    <property type="evidence" value="ECO:0007669"/>
    <property type="project" value="UniProtKB-KW"/>
</dbReference>
<comment type="similarity">
    <text evidence="1 14">Belongs to the chloride channel CLIC family.</text>
</comment>
<dbReference type="Pfam" id="PF22441">
    <property type="entry name" value="CLIC-like_N"/>
    <property type="match status" value="1"/>
</dbReference>
<dbReference type="SFLD" id="SFLDS00019">
    <property type="entry name" value="Glutathione_Transferase_(cytos"/>
    <property type="match status" value="1"/>
</dbReference>
<dbReference type="SUPFAM" id="SSF47616">
    <property type="entry name" value="GST C-terminal domain-like"/>
    <property type="match status" value="1"/>
</dbReference>
<keyword evidence="11 14" id="KW-0868">Chloride</keyword>
<comment type="subcellular location">
    <subcellularLocation>
        <location evidence="14">Membrane</location>
        <topology evidence="14">Single-pass membrane protein</topology>
    </subcellularLocation>
    <subcellularLocation>
        <location evidence="14">Cytoplasm</location>
    </subcellularLocation>
</comment>
<evidence type="ECO:0000256" key="6">
    <source>
        <dbReference type="ARBA" id="ARBA00022989"/>
    </source>
</evidence>
<evidence type="ECO:0000256" key="4">
    <source>
        <dbReference type="ARBA" id="ARBA00022692"/>
    </source>
</evidence>
<evidence type="ECO:0000256" key="7">
    <source>
        <dbReference type="ARBA" id="ARBA00023002"/>
    </source>
</evidence>
<dbReference type="NCBIfam" id="TIGR00862">
    <property type="entry name" value="O-ClC"/>
    <property type="match status" value="1"/>
</dbReference>
<organism evidence="16 17">
    <name type="scientific">Amphilophus citrinellus</name>
    <name type="common">Midas cichlid</name>
    <name type="synonym">Cichlasoma citrinellum</name>
    <dbReference type="NCBI Taxonomy" id="61819"/>
    <lineage>
        <taxon>Eukaryota</taxon>
        <taxon>Metazoa</taxon>
        <taxon>Chordata</taxon>
        <taxon>Craniata</taxon>
        <taxon>Vertebrata</taxon>
        <taxon>Euteleostomi</taxon>
        <taxon>Actinopterygii</taxon>
        <taxon>Neopterygii</taxon>
        <taxon>Teleostei</taxon>
        <taxon>Neoteleostei</taxon>
        <taxon>Acanthomorphata</taxon>
        <taxon>Ovalentaria</taxon>
        <taxon>Cichlomorphae</taxon>
        <taxon>Cichliformes</taxon>
        <taxon>Cichlidae</taxon>
        <taxon>New World cichlids</taxon>
        <taxon>Cichlasomatinae</taxon>
        <taxon>Heroini</taxon>
        <taxon>Amphilophus</taxon>
    </lineage>
</organism>
<evidence type="ECO:0000256" key="8">
    <source>
        <dbReference type="ARBA" id="ARBA00023065"/>
    </source>
</evidence>
<dbReference type="InterPro" id="IPR036282">
    <property type="entry name" value="Glutathione-S-Trfase_C_sf"/>
</dbReference>
<keyword evidence="5 14" id="KW-0851">Voltage-gated channel</keyword>
<evidence type="ECO:0000313" key="16">
    <source>
        <dbReference type="Ensembl" id="ENSACIP00000031419.1"/>
    </source>
</evidence>
<evidence type="ECO:0000256" key="11">
    <source>
        <dbReference type="ARBA" id="ARBA00023214"/>
    </source>
</evidence>
<name>A0A3Q0T962_AMPCI</name>
<keyword evidence="4" id="KW-0812">Transmembrane</keyword>
<keyword evidence="8 14" id="KW-0406">Ion transport</keyword>
<keyword evidence="10 14" id="KW-0869">Chloride channel</keyword>